<evidence type="ECO:0000256" key="12">
    <source>
        <dbReference type="ARBA" id="ARBA00038388"/>
    </source>
</evidence>
<keyword evidence="9 15" id="KW-1133">Transmembrane helix</keyword>
<dbReference type="PROSITE" id="PS00211">
    <property type="entry name" value="ABC_TRANSPORTER_1"/>
    <property type="match status" value="1"/>
</dbReference>
<keyword evidence="5 15" id="KW-0812">Transmembrane</keyword>
<keyword evidence="18" id="KW-1185">Reference proteome</keyword>
<dbReference type="GO" id="GO:0005524">
    <property type="term" value="F:ATP binding"/>
    <property type="evidence" value="ECO:0007669"/>
    <property type="project" value="UniProtKB-KW"/>
</dbReference>
<evidence type="ECO:0000259" key="16">
    <source>
        <dbReference type="PROSITE" id="PS50893"/>
    </source>
</evidence>
<feature type="transmembrane region" description="Helical" evidence="15">
    <location>
        <begin position="543"/>
        <end position="570"/>
    </location>
</feature>
<feature type="compositionally biased region" description="Low complexity" evidence="14">
    <location>
        <begin position="230"/>
        <end position="239"/>
    </location>
</feature>
<dbReference type="GO" id="GO:0016887">
    <property type="term" value="F:ATP hydrolysis activity"/>
    <property type="evidence" value="ECO:0007669"/>
    <property type="project" value="InterPro"/>
</dbReference>
<evidence type="ECO:0000256" key="15">
    <source>
        <dbReference type="SAM" id="Phobius"/>
    </source>
</evidence>
<feature type="transmembrane region" description="Helical" evidence="15">
    <location>
        <begin position="629"/>
        <end position="653"/>
    </location>
</feature>
<dbReference type="AlphaFoldDB" id="A0A939EMZ4"/>
<dbReference type="PANTHER" id="PTHR30572">
    <property type="entry name" value="MEMBRANE COMPONENT OF TRANSPORTER-RELATED"/>
    <property type="match status" value="1"/>
</dbReference>
<sequence length="670" mass="70807">MSDTVLELRGISRAFPAGDGEVEVLSAVDLDIGRGEFVAIIGQSGSGKSTLMNILGCLDRPSQGSYRVEGQVTGDLEADQLARLRREHFGFIFQRYHLLNELTALENVEMPAIYAGVASGAREQRASDLLTRFGLEDRQEHRPGQLSGGQQQRVSIARALMNGGDIILADEPTGALDSRSGEEVLAVLKELHAFGRTIILVTHDASVAAMAERVIEIKDGRILSDTTNRPSSPEASSSSTTGIDIPAQSKPMAEAPSSPAKSGIFASLRGQVDRVGESFKMALRSMQAHRVRAVLTMLGIIIGIASVVCVVALGAGSQQKVLANISSLGTNTLEIFPGKSFGDVRSGKITTLTVADADQLAKQSYVVAVTPTVSTSSTMRYRGQEASAQVSGVGAGYFDAKGAKVLAGSFFDASSVKRRAQEAVIDENTLDALFDGEADAALGSTILLGDVPAKVIGVMEQQQGGFGGSQNLSVYLPYTTLQTRMLGDMSLRSITVRMTEEVESSIVEQAVTDFLTRRHGTKDFFILNTDDIRETITATTQTLTLLVAAIAVISLFVGGIGVMNIMLVTVSERVNEIGVRMAVGARQGDILQQFLIEAVLVCVVGGVLGILVALGFGFLFSLLGSSFQLIYSSTSMIAAVSVSSLIGIVFGYLPARNASRLDPVAALSGG</sequence>
<protein>
    <recommendedName>
        <fullName evidence="13">Pyoverdine export ATP-binding/permease protein PvdT</fullName>
    </recommendedName>
</protein>
<feature type="region of interest" description="Disordered" evidence="14">
    <location>
        <begin position="223"/>
        <end position="261"/>
    </location>
</feature>
<dbReference type="InterPro" id="IPR003439">
    <property type="entry name" value="ABC_transporter-like_ATP-bd"/>
</dbReference>
<proteinExistence type="inferred from homology"/>
<comment type="similarity">
    <text evidence="12">Belongs to the ABC transporter superfamily. Macrolide exporter (TC 3.A.1.122) family.</text>
</comment>
<comment type="caution">
    <text evidence="17">The sequence shown here is derived from an EMBL/GenBank/DDBJ whole genome shotgun (WGS) entry which is preliminary data.</text>
</comment>
<evidence type="ECO:0000256" key="1">
    <source>
        <dbReference type="ARBA" id="ARBA00004429"/>
    </source>
</evidence>
<dbReference type="GO" id="GO:0046677">
    <property type="term" value="P:response to antibiotic"/>
    <property type="evidence" value="ECO:0007669"/>
    <property type="project" value="UniProtKB-KW"/>
</dbReference>
<dbReference type="InterPro" id="IPR017911">
    <property type="entry name" value="MacB-like_ATP-bd"/>
</dbReference>
<evidence type="ECO:0000256" key="5">
    <source>
        <dbReference type="ARBA" id="ARBA00022692"/>
    </source>
</evidence>
<dbReference type="SMART" id="SM00382">
    <property type="entry name" value="AAA"/>
    <property type="match status" value="1"/>
</dbReference>
<evidence type="ECO:0000256" key="13">
    <source>
        <dbReference type="ARBA" id="ARBA00041199"/>
    </source>
</evidence>
<dbReference type="Proteomes" id="UP000664779">
    <property type="component" value="Unassembled WGS sequence"/>
</dbReference>
<evidence type="ECO:0000256" key="4">
    <source>
        <dbReference type="ARBA" id="ARBA00022519"/>
    </source>
</evidence>
<comment type="subcellular location">
    <subcellularLocation>
        <location evidence="1">Cell inner membrane</location>
        <topology evidence="1">Multi-pass membrane protein</topology>
    </subcellularLocation>
</comment>
<evidence type="ECO:0000256" key="3">
    <source>
        <dbReference type="ARBA" id="ARBA00022475"/>
    </source>
</evidence>
<dbReference type="GO" id="GO:0022857">
    <property type="term" value="F:transmembrane transporter activity"/>
    <property type="evidence" value="ECO:0007669"/>
    <property type="project" value="TreeGrafter"/>
</dbReference>
<evidence type="ECO:0000256" key="2">
    <source>
        <dbReference type="ARBA" id="ARBA00022448"/>
    </source>
</evidence>
<dbReference type="InterPro" id="IPR025857">
    <property type="entry name" value="MacB_PCD"/>
</dbReference>
<keyword evidence="3" id="KW-1003">Cell membrane</keyword>
<evidence type="ECO:0000313" key="17">
    <source>
        <dbReference type="EMBL" id="MBO0345524.1"/>
    </source>
</evidence>
<evidence type="ECO:0000313" key="18">
    <source>
        <dbReference type="Proteomes" id="UP000664779"/>
    </source>
</evidence>
<keyword evidence="8" id="KW-1278">Translocase</keyword>
<gene>
    <name evidence="17" type="ORF">J0X15_09855</name>
</gene>
<dbReference type="FunFam" id="3.40.50.300:FF:000032">
    <property type="entry name" value="Export ABC transporter ATP-binding protein"/>
    <property type="match status" value="1"/>
</dbReference>
<keyword evidence="4" id="KW-0997">Cell inner membrane</keyword>
<organism evidence="17 18">
    <name type="scientific">Roseibium limicola</name>
    <dbReference type="NCBI Taxonomy" id="2816037"/>
    <lineage>
        <taxon>Bacteria</taxon>
        <taxon>Pseudomonadati</taxon>
        <taxon>Pseudomonadota</taxon>
        <taxon>Alphaproteobacteria</taxon>
        <taxon>Hyphomicrobiales</taxon>
        <taxon>Stappiaceae</taxon>
        <taxon>Roseibium</taxon>
    </lineage>
</organism>
<feature type="transmembrane region" description="Helical" evidence="15">
    <location>
        <begin position="594"/>
        <end position="623"/>
    </location>
</feature>
<dbReference type="RefSeq" id="WP_206940976.1">
    <property type="nucleotide sequence ID" value="NZ_JAFLNF010000004.1"/>
</dbReference>
<evidence type="ECO:0000256" key="14">
    <source>
        <dbReference type="SAM" id="MobiDB-lite"/>
    </source>
</evidence>
<reference evidence="17" key="1">
    <citation type="submission" date="2021-03" db="EMBL/GenBank/DDBJ databases">
        <title>Roseibium sp. CAU 1637 isolated from Incheon.</title>
        <authorList>
            <person name="Kim W."/>
        </authorList>
    </citation>
    <scope>NUCLEOTIDE SEQUENCE</scope>
    <source>
        <strain evidence="17">CAU 1637</strain>
    </source>
</reference>
<dbReference type="InterPro" id="IPR003838">
    <property type="entry name" value="ABC3_permease_C"/>
</dbReference>
<dbReference type="GO" id="GO:0098796">
    <property type="term" value="C:membrane protein complex"/>
    <property type="evidence" value="ECO:0007669"/>
    <property type="project" value="UniProtKB-ARBA"/>
</dbReference>
<dbReference type="PANTHER" id="PTHR30572:SF14">
    <property type="entry name" value="MACROLIDE EXPORT ATP-BINDING_PERMEASE PROTEIN MACB"/>
    <property type="match status" value="1"/>
</dbReference>
<keyword evidence="10 15" id="KW-0472">Membrane</keyword>
<dbReference type="Gene3D" id="3.40.50.300">
    <property type="entry name" value="P-loop containing nucleotide triphosphate hydrolases"/>
    <property type="match status" value="1"/>
</dbReference>
<dbReference type="InterPro" id="IPR050250">
    <property type="entry name" value="Macrolide_Exporter_MacB"/>
</dbReference>
<keyword evidence="11" id="KW-0046">Antibiotic resistance</keyword>
<dbReference type="Pfam" id="PF12704">
    <property type="entry name" value="MacB_PCD"/>
    <property type="match status" value="1"/>
</dbReference>
<accession>A0A939EMZ4</accession>
<dbReference type="InterPro" id="IPR003593">
    <property type="entry name" value="AAA+_ATPase"/>
</dbReference>
<evidence type="ECO:0000256" key="9">
    <source>
        <dbReference type="ARBA" id="ARBA00022989"/>
    </source>
</evidence>
<dbReference type="Pfam" id="PF02687">
    <property type="entry name" value="FtsX"/>
    <property type="match status" value="1"/>
</dbReference>
<dbReference type="SUPFAM" id="SSF52540">
    <property type="entry name" value="P-loop containing nucleoside triphosphate hydrolases"/>
    <property type="match status" value="1"/>
</dbReference>
<evidence type="ECO:0000256" key="7">
    <source>
        <dbReference type="ARBA" id="ARBA00022840"/>
    </source>
</evidence>
<feature type="transmembrane region" description="Helical" evidence="15">
    <location>
        <begin position="293"/>
        <end position="315"/>
    </location>
</feature>
<evidence type="ECO:0000256" key="10">
    <source>
        <dbReference type="ARBA" id="ARBA00023136"/>
    </source>
</evidence>
<evidence type="ECO:0000256" key="8">
    <source>
        <dbReference type="ARBA" id="ARBA00022967"/>
    </source>
</evidence>
<dbReference type="EMBL" id="JAFLNF010000004">
    <property type="protein sequence ID" value="MBO0345524.1"/>
    <property type="molecule type" value="Genomic_DNA"/>
</dbReference>
<dbReference type="Pfam" id="PF00005">
    <property type="entry name" value="ABC_tran"/>
    <property type="match status" value="1"/>
</dbReference>
<dbReference type="InterPro" id="IPR027417">
    <property type="entry name" value="P-loop_NTPase"/>
</dbReference>
<dbReference type="PROSITE" id="PS50893">
    <property type="entry name" value="ABC_TRANSPORTER_2"/>
    <property type="match status" value="1"/>
</dbReference>
<name>A0A939EMZ4_9HYPH</name>
<feature type="domain" description="ABC transporter" evidence="16">
    <location>
        <begin position="6"/>
        <end position="244"/>
    </location>
</feature>
<evidence type="ECO:0000256" key="11">
    <source>
        <dbReference type="ARBA" id="ARBA00023251"/>
    </source>
</evidence>
<evidence type="ECO:0000256" key="6">
    <source>
        <dbReference type="ARBA" id="ARBA00022741"/>
    </source>
</evidence>
<keyword evidence="7" id="KW-0067">ATP-binding</keyword>
<keyword evidence="6" id="KW-0547">Nucleotide-binding</keyword>
<keyword evidence="2" id="KW-0813">Transport</keyword>
<dbReference type="InterPro" id="IPR017871">
    <property type="entry name" value="ABC_transporter-like_CS"/>
</dbReference>
<dbReference type="CDD" id="cd03255">
    <property type="entry name" value="ABC_MJ0796_LolCDE_FtsE"/>
    <property type="match status" value="1"/>
</dbReference>
<dbReference type="GO" id="GO:0005886">
    <property type="term" value="C:plasma membrane"/>
    <property type="evidence" value="ECO:0007669"/>
    <property type="project" value="UniProtKB-SubCell"/>
</dbReference>